<dbReference type="GO" id="GO:0003677">
    <property type="term" value="F:DNA binding"/>
    <property type="evidence" value="ECO:0007669"/>
    <property type="project" value="InterPro"/>
</dbReference>
<evidence type="ECO:0000259" key="3">
    <source>
        <dbReference type="SMART" id="SM00906"/>
    </source>
</evidence>
<proteinExistence type="predicted"/>
<feature type="region of interest" description="Disordered" evidence="2">
    <location>
        <begin position="1"/>
        <end position="67"/>
    </location>
</feature>
<feature type="region of interest" description="Disordered" evidence="2">
    <location>
        <begin position="323"/>
        <end position="347"/>
    </location>
</feature>
<sequence length="775" mass="85867">MDSPINDDYDDTWSRPADAGGAPDSSGRAAKRRRMDPNAGPNAGPNTQERGVMRDGNGPGSPHFIGSGSGIHLIRTVYDVLARSHTDQNRNGHDAAATDAVPGEEDQLTRASPSDSRTPFWEPDEMVGSTASVNFNSLLQWTENYFRYWHPIFPLLHGPAFLGVLEQVGQNGLGALNQADAIMVRSILSISLADSRQIGGRRHPFPPSLIFLDQDDISASLAFLLSTPASIKNIQAALCVELFLLSMLNFNMASKVGGIIVRMSFNLGLHRCPSRFPNFSPHDVSMRKRLWWSIYCLDRAVCQTLGLPLGIKDDDIDVCLPSEEQHRPSNRGFPPPVTPSSSGTPPKESLQFGSYVAWQSLTSYASSSTTRGKTRKVMVLVYRVRDNASWGNSCHCIIWVNVCYETGQCEYEQLQLLIMLSKHAKLRGMILELRNKSIRYRYEDSERALRVQAELKRWANEVYDLTRAHSPPRNSPFGHQSELQPKHSCRSPRASDDGIPLSHRILLVILQHELILSLHRPLLASNPGTLSSQAAFEECINASRAIIDTAADNSRDVGKEEADLKNSHLVWFSLTWSIWMSCFVLTYANRAFQVLKLLSLRKTSWPEKCCLAVEQLIAFLGHKGCNDEGRSLSVTRRDSPRRRGRGQPKHYPGPPEMPAATGRAPNAEKPQEDGGWPLSRQPPRFDDQGSAHRQFQGVHSASGTNFSGTIDGHDLPMPDFTEFAPNATFAYANPPDGADHIIYADPLIALDFANFAQGSNAQSMMDMNLGFNGLD</sequence>
<feature type="compositionally biased region" description="Basic residues" evidence="2">
    <location>
        <begin position="639"/>
        <end position="648"/>
    </location>
</feature>
<dbReference type="EMBL" id="RYZI01000152">
    <property type="protein sequence ID" value="RWA09499.1"/>
    <property type="molecule type" value="Genomic_DNA"/>
</dbReference>
<dbReference type="AlphaFoldDB" id="A0A439D522"/>
<protein>
    <recommendedName>
        <fullName evidence="3">Xylanolytic transcriptional activator regulatory domain-containing protein</fullName>
    </recommendedName>
</protein>
<evidence type="ECO:0000256" key="1">
    <source>
        <dbReference type="ARBA" id="ARBA00023242"/>
    </source>
</evidence>
<dbReference type="PANTHER" id="PTHR46910:SF9">
    <property type="entry name" value="MISCELLANEOUS ZN(II)2CYS6 TRANSCRIPTION FACTOR (EUROFUNG)"/>
    <property type="match status" value="1"/>
</dbReference>
<dbReference type="CDD" id="cd12148">
    <property type="entry name" value="fungal_TF_MHR"/>
    <property type="match status" value="1"/>
</dbReference>
<feature type="region of interest" description="Disordered" evidence="2">
    <location>
        <begin position="87"/>
        <end position="122"/>
    </location>
</feature>
<feature type="compositionally biased region" description="Acidic residues" evidence="2">
    <location>
        <begin position="1"/>
        <end position="11"/>
    </location>
</feature>
<dbReference type="InterPro" id="IPR007219">
    <property type="entry name" value="XnlR_reg_dom"/>
</dbReference>
<keyword evidence="5" id="KW-1185">Reference proteome</keyword>
<gene>
    <name evidence="4" type="ORF">EKO27_g5613</name>
</gene>
<accession>A0A439D522</accession>
<feature type="domain" description="Xylanolytic transcriptional activator regulatory" evidence="3">
    <location>
        <begin position="253"/>
        <end position="327"/>
    </location>
</feature>
<comment type="caution">
    <text evidence="4">The sequence shown here is derived from an EMBL/GenBank/DDBJ whole genome shotgun (WGS) entry which is preliminary data.</text>
</comment>
<dbReference type="STRING" id="363999.A0A439D522"/>
<organism evidence="4 5">
    <name type="scientific">Xylaria grammica</name>
    <dbReference type="NCBI Taxonomy" id="363999"/>
    <lineage>
        <taxon>Eukaryota</taxon>
        <taxon>Fungi</taxon>
        <taxon>Dikarya</taxon>
        <taxon>Ascomycota</taxon>
        <taxon>Pezizomycotina</taxon>
        <taxon>Sordariomycetes</taxon>
        <taxon>Xylariomycetidae</taxon>
        <taxon>Xylariales</taxon>
        <taxon>Xylariaceae</taxon>
        <taxon>Xylaria</taxon>
    </lineage>
</organism>
<evidence type="ECO:0000313" key="5">
    <source>
        <dbReference type="Proteomes" id="UP000286045"/>
    </source>
</evidence>
<dbReference type="Pfam" id="PF04082">
    <property type="entry name" value="Fungal_trans"/>
    <property type="match status" value="1"/>
</dbReference>
<feature type="region of interest" description="Disordered" evidence="2">
    <location>
        <begin position="630"/>
        <end position="691"/>
    </location>
</feature>
<dbReference type="SMART" id="SM00906">
    <property type="entry name" value="Fungal_trans"/>
    <property type="match status" value="1"/>
</dbReference>
<evidence type="ECO:0000256" key="2">
    <source>
        <dbReference type="SAM" id="MobiDB-lite"/>
    </source>
</evidence>
<reference evidence="4 5" key="1">
    <citation type="submission" date="2018-12" db="EMBL/GenBank/DDBJ databases">
        <title>Draft genome sequence of Xylaria grammica IHI A82.</title>
        <authorList>
            <person name="Buettner E."/>
            <person name="Kellner H."/>
        </authorList>
    </citation>
    <scope>NUCLEOTIDE SEQUENCE [LARGE SCALE GENOMIC DNA]</scope>
    <source>
        <strain evidence="4 5">IHI A82</strain>
    </source>
</reference>
<dbReference type="GO" id="GO:0008270">
    <property type="term" value="F:zinc ion binding"/>
    <property type="evidence" value="ECO:0007669"/>
    <property type="project" value="InterPro"/>
</dbReference>
<name>A0A439D522_9PEZI</name>
<dbReference type="Proteomes" id="UP000286045">
    <property type="component" value="Unassembled WGS sequence"/>
</dbReference>
<dbReference type="GO" id="GO:0006351">
    <property type="term" value="P:DNA-templated transcription"/>
    <property type="evidence" value="ECO:0007669"/>
    <property type="project" value="InterPro"/>
</dbReference>
<dbReference type="InterPro" id="IPR050987">
    <property type="entry name" value="AtrR-like"/>
</dbReference>
<evidence type="ECO:0000313" key="4">
    <source>
        <dbReference type="EMBL" id="RWA09499.1"/>
    </source>
</evidence>
<dbReference type="PANTHER" id="PTHR46910">
    <property type="entry name" value="TRANSCRIPTION FACTOR PDR1"/>
    <property type="match status" value="1"/>
</dbReference>
<feature type="region of interest" description="Disordered" evidence="2">
    <location>
        <begin position="469"/>
        <end position="495"/>
    </location>
</feature>
<dbReference type="GO" id="GO:0003700">
    <property type="term" value="F:DNA-binding transcription factor activity"/>
    <property type="evidence" value="ECO:0007669"/>
    <property type="project" value="InterPro"/>
</dbReference>
<keyword evidence="1" id="KW-0539">Nucleus</keyword>